<organism evidence="1 2">
    <name type="scientific">Zasmidium cellare</name>
    <name type="common">Wine cellar mold</name>
    <name type="synonym">Racodium cellare</name>
    <dbReference type="NCBI Taxonomy" id="395010"/>
    <lineage>
        <taxon>Eukaryota</taxon>
        <taxon>Fungi</taxon>
        <taxon>Dikarya</taxon>
        <taxon>Ascomycota</taxon>
        <taxon>Pezizomycotina</taxon>
        <taxon>Dothideomycetes</taxon>
        <taxon>Dothideomycetidae</taxon>
        <taxon>Mycosphaerellales</taxon>
        <taxon>Mycosphaerellaceae</taxon>
        <taxon>Zasmidium</taxon>
    </lineage>
</organism>
<accession>A0ABR0E9R9</accession>
<dbReference type="EMBL" id="JAXOVC010000008">
    <property type="protein sequence ID" value="KAK4498023.1"/>
    <property type="molecule type" value="Genomic_DNA"/>
</dbReference>
<evidence type="ECO:0000313" key="2">
    <source>
        <dbReference type="Proteomes" id="UP001305779"/>
    </source>
</evidence>
<protein>
    <submittedName>
        <fullName evidence="1">Uncharacterized protein</fullName>
    </submittedName>
</protein>
<dbReference type="Proteomes" id="UP001305779">
    <property type="component" value="Unassembled WGS sequence"/>
</dbReference>
<gene>
    <name evidence="1" type="ORF">PRZ48_010679</name>
</gene>
<reference evidence="1 2" key="1">
    <citation type="journal article" date="2023" name="G3 (Bethesda)">
        <title>A chromosome-level genome assembly of Zasmidium syzygii isolated from banana leaves.</title>
        <authorList>
            <person name="van Westerhoven A.C."/>
            <person name="Mehrabi R."/>
            <person name="Talebi R."/>
            <person name="Steentjes M.B.F."/>
            <person name="Corcolon B."/>
            <person name="Chong P.A."/>
            <person name="Kema G.H.J."/>
            <person name="Seidl M.F."/>
        </authorList>
    </citation>
    <scope>NUCLEOTIDE SEQUENCE [LARGE SCALE GENOMIC DNA]</scope>
    <source>
        <strain evidence="1 2">P124</strain>
    </source>
</reference>
<sequence>MLAGVCILRISRSSLQAYLPTEPGEQALANAVRLIKRSSIETGDTDYRQAIILTQLWKGKDRGGGLGKISGNPENALHLKLRNRLHMSVVFECYWWWRSDFAGLSDPYNDTEPERPRDEAGELALLPDGVSALGPTFDVLDVQQQLQLAATGFQDPLADTVDWQWPADLFSPGLDAMILGNGLI</sequence>
<keyword evidence="2" id="KW-1185">Reference proteome</keyword>
<name>A0ABR0E9R9_ZASCE</name>
<evidence type="ECO:0000313" key="1">
    <source>
        <dbReference type="EMBL" id="KAK4498023.1"/>
    </source>
</evidence>
<comment type="caution">
    <text evidence="1">The sequence shown here is derived from an EMBL/GenBank/DDBJ whole genome shotgun (WGS) entry which is preliminary data.</text>
</comment>
<proteinExistence type="predicted"/>